<dbReference type="PANTHER" id="PTHR32487">
    <property type="entry name" value="3-OXO-DELTA(4,5)-STEROID 5-BETA-REDUCTASE"/>
    <property type="match status" value="1"/>
</dbReference>
<dbReference type="PROSITE" id="PS51257">
    <property type="entry name" value="PROKAR_LIPOPROTEIN"/>
    <property type="match status" value="1"/>
</dbReference>
<accession>A0A7H0HEE7</accession>
<dbReference type="EMBL" id="CP060790">
    <property type="protein sequence ID" value="QNP58913.1"/>
    <property type="molecule type" value="Genomic_DNA"/>
</dbReference>
<organism evidence="2 3">
    <name type="scientific">Paenacidovorax monticola</name>
    <dbReference type="NCBI Taxonomy" id="1926868"/>
    <lineage>
        <taxon>Bacteria</taxon>
        <taxon>Pseudomonadati</taxon>
        <taxon>Pseudomonadota</taxon>
        <taxon>Betaproteobacteria</taxon>
        <taxon>Burkholderiales</taxon>
        <taxon>Comamonadaceae</taxon>
        <taxon>Paenacidovorax</taxon>
    </lineage>
</organism>
<dbReference type="CDD" id="cd08948">
    <property type="entry name" value="5beta-POR_like_SDR_a"/>
    <property type="match status" value="1"/>
</dbReference>
<dbReference type="PANTHER" id="PTHR32487:SF0">
    <property type="entry name" value="3-OXO-DELTA(4,5)-STEROID 5-BETA-REDUCTASE"/>
    <property type="match status" value="1"/>
</dbReference>
<dbReference type="AlphaFoldDB" id="A0A7H0HEE7"/>
<sequence length="371" mass="40619">MKNTALIVGATGVVGQACLRHFASLPGWNAIGVARRAIATPPGAQALQLDLQDAAACAAALGSRDDITHVVYAAVYEQPGGLVGGWRDQEQMRTNLTMLRNVVEPLDRAGGALRHVTIMQGGKAYGVHIHPEIAVPARERWPRDAHENFYWLQEDFLRERQARSGAWHFTIMRPRIVFGDAMGSHMNPIPALGVYAWLRHEQGLPLAYPGGPARVNQAIDADLIAQACAWAAQSPNARNETFNLDNGDVFVWQNVWPAIADALGMRVGPAEPRSLGTLLPTQQAAWERIVDKYGLAAPRDLAAFIGQGAAYADFQMNHGKAGPLPPVIMSSVKIRQAGFAACMDTEDMFRKWFGQLQQRRLLPRADEARAR</sequence>
<evidence type="ECO:0000259" key="1">
    <source>
        <dbReference type="Pfam" id="PF22917"/>
    </source>
</evidence>
<keyword evidence="3" id="KW-1185">Reference proteome</keyword>
<dbReference type="InterPro" id="IPR055222">
    <property type="entry name" value="PRISE-like_Rossmann-fold"/>
</dbReference>
<dbReference type="Gene3D" id="3.40.50.720">
    <property type="entry name" value="NAD(P)-binding Rossmann-like Domain"/>
    <property type="match status" value="1"/>
</dbReference>
<dbReference type="KEGG" id="amon:H9L24_18640"/>
<dbReference type="Proteomes" id="UP000516057">
    <property type="component" value="Chromosome"/>
</dbReference>
<name>A0A7H0HEE7_9BURK</name>
<evidence type="ECO:0000313" key="2">
    <source>
        <dbReference type="EMBL" id="QNP58913.1"/>
    </source>
</evidence>
<proteinExistence type="predicted"/>
<dbReference type="RefSeq" id="WP_187735898.1">
    <property type="nucleotide sequence ID" value="NZ_CP060790.1"/>
</dbReference>
<gene>
    <name evidence="2" type="ORF">H9L24_18640</name>
</gene>
<reference evidence="2 3" key="1">
    <citation type="submission" date="2020-08" db="EMBL/GenBank/DDBJ databases">
        <title>Genome sequence of Acidovorax monticola KACC 19171T.</title>
        <authorList>
            <person name="Hyun D.-W."/>
            <person name="Bae J.-W."/>
        </authorList>
    </citation>
    <scope>NUCLEOTIDE SEQUENCE [LARGE SCALE GENOMIC DNA]</scope>
    <source>
        <strain evidence="2 3">KACC 19171</strain>
    </source>
</reference>
<evidence type="ECO:0000313" key="3">
    <source>
        <dbReference type="Proteomes" id="UP000516057"/>
    </source>
</evidence>
<dbReference type="SUPFAM" id="SSF51735">
    <property type="entry name" value="NAD(P)-binding Rossmann-fold domains"/>
    <property type="match status" value="1"/>
</dbReference>
<dbReference type="InterPro" id="IPR036291">
    <property type="entry name" value="NAD(P)-bd_dom_sf"/>
</dbReference>
<dbReference type="Pfam" id="PF22917">
    <property type="entry name" value="PRISE"/>
    <property type="match status" value="1"/>
</dbReference>
<feature type="domain" description="PRISE-like Rossmann-fold" evidence="1">
    <location>
        <begin position="87"/>
        <end position="311"/>
    </location>
</feature>
<protein>
    <submittedName>
        <fullName evidence="2">SDR family oxidoreductase</fullName>
    </submittedName>
</protein>